<organism evidence="1 2">
    <name type="scientific">Lelliottia amnigena</name>
    <name type="common">Enterobacter amnigenus</name>
    <dbReference type="NCBI Taxonomy" id="61646"/>
    <lineage>
        <taxon>Bacteria</taxon>
        <taxon>Pseudomonadati</taxon>
        <taxon>Pseudomonadota</taxon>
        <taxon>Gammaproteobacteria</taxon>
        <taxon>Enterobacterales</taxon>
        <taxon>Enterobacteriaceae</taxon>
        <taxon>Lelliottia</taxon>
    </lineage>
</organism>
<accession>A0AAP2AHC9</accession>
<protein>
    <submittedName>
        <fullName evidence="1">Host cell division inhibitor Icd-like protein</fullName>
    </submittedName>
</protein>
<name>A0AAP2AHC9_LELAM</name>
<reference evidence="1" key="1">
    <citation type="submission" date="2020-12" db="EMBL/GenBank/DDBJ databases">
        <title>Draft genome sequence of Enterobacter spp., Lelliottia spp. and Serratia spp. isolated from drinking water reservoirs and lakes.</title>
        <authorList>
            <person name="Reitter C."/>
            <person name="Neuhaus K."/>
            <person name="Huegler M."/>
        </authorList>
    </citation>
    <scope>NUCLEOTIDE SEQUENCE</scope>
    <source>
        <strain evidence="1">TZW15</strain>
    </source>
</reference>
<gene>
    <name evidence="1" type="ORF">I7V27_22440</name>
</gene>
<dbReference type="AlphaFoldDB" id="A0AAP2AHC9"/>
<sequence length="95" mass="10598">MATANITTDQKPAFSWIFLGQPKGEEWTGQPVTLRTQADTEEAARDAFPSWDLTFAAKIRTASPLNYHFMEGNYLWSLMGTDALQAVTDAGWMPL</sequence>
<dbReference type="RefSeq" id="WP_202666584.1">
    <property type="nucleotide sequence ID" value="NZ_JAENMR010000021.1"/>
</dbReference>
<proteinExistence type="predicted"/>
<dbReference type="NCBIfam" id="NF033153">
    <property type="entry name" value="phage_ICD_like"/>
    <property type="match status" value="1"/>
</dbReference>
<dbReference type="EMBL" id="JAENMS010000022">
    <property type="protein sequence ID" value="MBL5937180.1"/>
    <property type="molecule type" value="Genomic_DNA"/>
</dbReference>
<comment type="caution">
    <text evidence="1">The sequence shown here is derived from an EMBL/GenBank/DDBJ whole genome shotgun (WGS) entry which is preliminary data.</text>
</comment>
<evidence type="ECO:0000313" key="2">
    <source>
        <dbReference type="Proteomes" id="UP000653275"/>
    </source>
</evidence>
<dbReference type="Proteomes" id="UP000653275">
    <property type="component" value="Unassembled WGS sequence"/>
</dbReference>
<evidence type="ECO:0000313" key="1">
    <source>
        <dbReference type="EMBL" id="MBL5937180.1"/>
    </source>
</evidence>